<gene>
    <name evidence="1" type="ORF">MRATA1EN22A_LOCUS17779</name>
</gene>
<sequence>MTWMDGAPIWQLPSYSAPQGEQTAAGDLQLEEGVHRGGSVAGGSQTRRERLRTRTRCGWASRRRLQTRRAQRPRERGLALPLDPASPPCPQAGSPGCGHRAGAAQSQQRGAGVQARGLQGGGGFCSGSREGSASSPGRG</sequence>
<accession>A0AC59ZG17</accession>
<proteinExistence type="predicted"/>
<evidence type="ECO:0000313" key="1">
    <source>
        <dbReference type="EMBL" id="CAN0403433.1"/>
    </source>
</evidence>
<evidence type="ECO:0000313" key="2">
    <source>
        <dbReference type="Proteomes" id="UP001162501"/>
    </source>
</evidence>
<organism evidence="1 2">
    <name type="scientific">Rangifer tarandus platyrhynchus</name>
    <name type="common">Svalbard reindeer</name>
    <dbReference type="NCBI Taxonomy" id="3082113"/>
    <lineage>
        <taxon>Eukaryota</taxon>
        <taxon>Metazoa</taxon>
        <taxon>Chordata</taxon>
        <taxon>Craniata</taxon>
        <taxon>Vertebrata</taxon>
        <taxon>Euteleostomi</taxon>
        <taxon>Mammalia</taxon>
        <taxon>Eutheria</taxon>
        <taxon>Laurasiatheria</taxon>
        <taxon>Artiodactyla</taxon>
        <taxon>Ruminantia</taxon>
        <taxon>Pecora</taxon>
        <taxon>Cervidae</taxon>
        <taxon>Odocoileinae</taxon>
        <taxon>Rangifer</taxon>
    </lineage>
</organism>
<reference evidence="1" key="1">
    <citation type="submission" date="2023-05" db="EMBL/GenBank/DDBJ databases">
        <authorList>
            <consortium name="ELIXIR-Norway"/>
        </authorList>
    </citation>
    <scope>NUCLEOTIDE SEQUENCE</scope>
</reference>
<dbReference type="Proteomes" id="UP001162501">
    <property type="component" value="Chromosome 28"/>
</dbReference>
<dbReference type="EMBL" id="OX596112">
    <property type="protein sequence ID" value="CAN0403433.1"/>
    <property type="molecule type" value="Genomic_DNA"/>
</dbReference>
<protein>
    <submittedName>
        <fullName evidence="1">Uncharacterized protein</fullName>
    </submittedName>
</protein>
<reference evidence="1" key="2">
    <citation type="submission" date="2025-03" db="EMBL/GenBank/DDBJ databases">
        <authorList>
            <consortium name="ELIXIR-Norway"/>
            <consortium name="Elixir Norway"/>
        </authorList>
    </citation>
    <scope>NUCLEOTIDE SEQUENCE</scope>
</reference>
<name>A0AC59ZG17_RANTA</name>